<evidence type="ECO:0000313" key="2">
    <source>
        <dbReference type="Proteomes" id="UP001555786"/>
    </source>
</evidence>
<dbReference type="InterPro" id="IPR012334">
    <property type="entry name" value="Pectin_lyas_fold"/>
</dbReference>
<name>A0ABV3PJG4_9HYPH</name>
<accession>A0ABV3PJG4</accession>
<reference evidence="1 2" key="1">
    <citation type="submission" date="2024-07" db="EMBL/GenBank/DDBJ databases">
        <title>Description of Labrys sedimenti sp. nov., isolated from a diclofenac-degrading enrichment culture.</title>
        <authorList>
            <person name="Tancsics A."/>
            <person name="Csepanyi A."/>
        </authorList>
    </citation>
    <scope>NUCLEOTIDE SEQUENCE [LARGE SCALE GENOMIC DNA]</scope>
    <source>
        <strain evidence="1 2">LMG 23578</strain>
    </source>
</reference>
<dbReference type="Gene3D" id="2.160.20.10">
    <property type="entry name" value="Single-stranded right-handed beta-helix, Pectin lyase-like"/>
    <property type="match status" value="1"/>
</dbReference>
<protein>
    <recommendedName>
        <fullName evidence="3">Right-handed parallel beta-helix repeat-containing protein</fullName>
    </recommendedName>
</protein>
<proteinExistence type="predicted"/>
<evidence type="ECO:0008006" key="3">
    <source>
        <dbReference type="Google" id="ProtNLM"/>
    </source>
</evidence>
<comment type="caution">
    <text evidence="1">The sequence shown here is derived from an EMBL/GenBank/DDBJ whole genome shotgun (WGS) entry which is preliminary data.</text>
</comment>
<sequence length="486" mass="51050">MGIAAAMLACHPGSAETALTGLGKADAASAINALLASGADVELPAGQYALRSRWIEMRTPGQVLRCKGPNTTLVVDRPGTTASPALIMTQAAVGAKVIGCKFDMNGGQFVNTAFAPLASNDAIKYVPGTGLVDNPQGKAKANDGMAVAVLVMCDRCEIAEAEVTRGFDNNIMVANFDLSNGKQSLGPWGVSIRDTRTSYAGAGRHNWDPDYYQGCGIDIGSGVAARLTNVEDRYSRIGFCVDEGGGASAQIVNAASFNAQVTQKPFLRPDKMSSYYPAADDPWHGSSIAGTGFFFGGSDRRANLGQVQPGLISTTCINCLAYEPQGVGFWFSRYSNGAHLVSPHAASPGLECFWAVGGSHYLTDAICDQPNALAGSTKIWGGKFPWPRTAAVRASCANCGPFSSLPAIRGTPDQLNTTLHFNGLTMTDRSPLDAAKKPNFAYSFSTAPGNKDEFSRIQVLRGNIQPGTSGLIDQGDGTKIEIIDGK</sequence>
<dbReference type="RefSeq" id="WP_311934757.1">
    <property type="nucleotide sequence ID" value="NZ_JAVSCS010000011.1"/>
</dbReference>
<organism evidence="1 2">
    <name type="scientific">Labrys neptuniae</name>
    <dbReference type="NCBI Taxonomy" id="376174"/>
    <lineage>
        <taxon>Bacteria</taxon>
        <taxon>Pseudomonadati</taxon>
        <taxon>Pseudomonadota</taxon>
        <taxon>Alphaproteobacteria</taxon>
        <taxon>Hyphomicrobiales</taxon>
        <taxon>Xanthobacteraceae</taxon>
        <taxon>Labrys</taxon>
    </lineage>
</organism>
<gene>
    <name evidence="1" type="ORF">ABXS05_09555</name>
</gene>
<dbReference type="EMBL" id="JBFNQD010000002">
    <property type="protein sequence ID" value="MEW9305780.1"/>
    <property type="molecule type" value="Genomic_DNA"/>
</dbReference>
<dbReference type="Proteomes" id="UP001555786">
    <property type="component" value="Unassembled WGS sequence"/>
</dbReference>
<keyword evidence="2" id="KW-1185">Reference proteome</keyword>
<evidence type="ECO:0000313" key="1">
    <source>
        <dbReference type="EMBL" id="MEW9305780.1"/>
    </source>
</evidence>